<feature type="compositionally biased region" description="Gly residues" evidence="1">
    <location>
        <begin position="123"/>
        <end position="136"/>
    </location>
</feature>
<evidence type="ECO:0000313" key="3">
    <source>
        <dbReference type="EMBL" id="KAK3397193.1"/>
    </source>
</evidence>
<protein>
    <submittedName>
        <fullName evidence="3">Uncharacterized protein</fullName>
    </submittedName>
</protein>
<sequence length="151" mass="16905">MKSCRCPNKQITDTILHGRQTLKTMRFSYPSYVLPFIFVLLVPTSCFSYLVLHMYLHVPLFCGTTKHTHAHTRTHTHSSQQGLRFASPLPQYIYLPYHKLTPFPLINPAQLGRTLDLDKCSGATGGRRSGGGGGGGREVKHERCYDARGVS</sequence>
<name>A0AAE0UAP5_SORBR</name>
<keyword evidence="2" id="KW-1133">Transmembrane helix</keyword>
<keyword evidence="2" id="KW-0812">Transmembrane</keyword>
<accession>A0AAE0UAP5</accession>
<proteinExistence type="predicted"/>
<gene>
    <name evidence="3" type="ORF">B0T20DRAFT_415492</name>
</gene>
<feature type="compositionally biased region" description="Basic and acidic residues" evidence="1">
    <location>
        <begin position="137"/>
        <end position="151"/>
    </location>
</feature>
<dbReference type="AlphaFoldDB" id="A0AAE0UAP5"/>
<organism evidence="3 4">
    <name type="scientific">Sordaria brevicollis</name>
    <dbReference type="NCBI Taxonomy" id="83679"/>
    <lineage>
        <taxon>Eukaryota</taxon>
        <taxon>Fungi</taxon>
        <taxon>Dikarya</taxon>
        <taxon>Ascomycota</taxon>
        <taxon>Pezizomycotina</taxon>
        <taxon>Sordariomycetes</taxon>
        <taxon>Sordariomycetidae</taxon>
        <taxon>Sordariales</taxon>
        <taxon>Sordariaceae</taxon>
        <taxon>Sordaria</taxon>
    </lineage>
</organism>
<evidence type="ECO:0000256" key="2">
    <source>
        <dbReference type="SAM" id="Phobius"/>
    </source>
</evidence>
<evidence type="ECO:0000313" key="4">
    <source>
        <dbReference type="Proteomes" id="UP001281003"/>
    </source>
</evidence>
<feature type="transmembrane region" description="Helical" evidence="2">
    <location>
        <begin position="32"/>
        <end position="56"/>
    </location>
</feature>
<evidence type="ECO:0000256" key="1">
    <source>
        <dbReference type="SAM" id="MobiDB-lite"/>
    </source>
</evidence>
<keyword evidence="4" id="KW-1185">Reference proteome</keyword>
<keyword evidence="2" id="KW-0472">Membrane</keyword>
<reference evidence="3" key="1">
    <citation type="journal article" date="2023" name="Mol. Phylogenet. Evol.">
        <title>Genome-scale phylogeny and comparative genomics of the fungal order Sordariales.</title>
        <authorList>
            <person name="Hensen N."/>
            <person name="Bonometti L."/>
            <person name="Westerberg I."/>
            <person name="Brannstrom I.O."/>
            <person name="Guillou S."/>
            <person name="Cros-Aarteil S."/>
            <person name="Calhoun S."/>
            <person name="Haridas S."/>
            <person name="Kuo A."/>
            <person name="Mondo S."/>
            <person name="Pangilinan J."/>
            <person name="Riley R."/>
            <person name="LaButti K."/>
            <person name="Andreopoulos B."/>
            <person name="Lipzen A."/>
            <person name="Chen C."/>
            <person name="Yan M."/>
            <person name="Daum C."/>
            <person name="Ng V."/>
            <person name="Clum A."/>
            <person name="Steindorff A."/>
            <person name="Ohm R.A."/>
            <person name="Martin F."/>
            <person name="Silar P."/>
            <person name="Natvig D.O."/>
            <person name="Lalanne C."/>
            <person name="Gautier V."/>
            <person name="Ament-Velasquez S.L."/>
            <person name="Kruys A."/>
            <person name="Hutchinson M.I."/>
            <person name="Powell A.J."/>
            <person name="Barry K."/>
            <person name="Miller A.N."/>
            <person name="Grigoriev I.V."/>
            <person name="Debuchy R."/>
            <person name="Gladieux P."/>
            <person name="Hiltunen Thoren M."/>
            <person name="Johannesson H."/>
        </authorList>
    </citation>
    <scope>NUCLEOTIDE SEQUENCE</scope>
    <source>
        <strain evidence="3">FGSC 1904</strain>
    </source>
</reference>
<reference evidence="3" key="2">
    <citation type="submission" date="2023-07" db="EMBL/GenBank/DDBJ databases">
        <authorList>
            <consortium name="Lawrence Berkeley National Laboratory"/>
            <person name="Haridas S."/>
            <person name="Hensen N."/>
            <person name="Bonometti L."/>
            <person name="Westerberg I."/>
            <person name="Brannstrom I.O."/>
            <person name="Guillou S."/>
            <person name="Cros-Aarteil S."/>
            <person name="Calhoun S."/>
            <person name="Kuo A."/>
            <person name="Mondo S."/>
            <person name="Pangilinan J."/>
            <person name="Riley R."/>
            <person name="LaButti K."/>
            <person name="Andreopoulos B."/>
            <person name="Lipzen A."/>
            <person name="Chen C."/>
            <person name="Yanf M."/>
            <person name="Daum C."/>
            <person name="Ng V."/>
            <person name="Clum A."/>
            <person name="Steindorff A."/>
            <person name="Ohm R."/>
            <person name="Martin F."/>
            <person name="Silar P."/>
            <person name="Natvig D."/>
            <person name="Lalanne C."/>
            <person name="Gautier V."/>
            <person name="Ament-velasquez S.L."/>
            <person name="Kruys A."/>
            <person name="Hutchinson M.I."/>
            <person name="Powell A.J."/>
            <person name="Barry K."/>
            <person name="Miller A.N."/>
            <person name="Grigoriev I.V."/>
            <person name="Debuchy R."/>
            <person name="Gladieux P."/>
            <person name="Thoren M.H."/>
            <person name="Johannesson H."/>
        </authorList>
    </citation>
    <scope>NUCLEOTIDE SEQUENCE</scope>
    <source>
        <strain evidence="3">FGSC 1904</strain>
    </source>
</reference>
<dbReference type="Proteomes" id="UP001281003">
    <property type="component" value="Unassembled WGS sequence"/>
</dbReference>
<feature type="region of interest" description="Disordered" evidence="1">
    <location>
        <begin position="123"/>
        <end position="151"/>
    </location>
</feature>
<dbReference type="EMBL" id="JAUTDP010000008">
    <property type="protein sequence ID" value="KAK3397193.1"/>
    <property type="molecule type" value="Genomic_DNA"/>
</dbReference>
<comment type="caution">
    <text evidence="3">The sequence shown here is derived from an EMBL/GenBank/DDBJ whole genome shotgun (WGS) entry which is preliminary data.</text>
</comment>